<dbReference type="Proteomes" id="UP000836597">
    <property type="component" value="Chromosome"/>
</dbReference>
<gene>
    <name evidence="8" type="primary">gltX</name>
    <name evidence="11" type="ORF">DEACI_2384</name>
    <name evidence="12" type="ORF">DEACI_3547</name>
</gene>
<keyword evidence="7 8" id="KW-0030">Aminoacyl-tRNA synthetase</keyword>
<dbReference type="GO" id="GO:0005829">
    <property type="term" value="C:cytosol"/>
    <property type="evidence" value="ECO:0007669"/>
    <property type="project" value="TreeGrafter"/>
</dbReference>
<evidence type="ECO:0000256" key="6">
    <source>
        <dbReference type="ARBA" id="ARBA00022917"/>
    </source>
</evidence>
<proteinExistence type="inferred from homology"/>
<accession>A0A8S0XXG8</accession>
<name>A0A8S0XXG8_9FIRM</name>
<evidence type="ECO:0000256" key="2">
    <source>
        <dbReference type="ARBA" id="ARBA00022490"/>
    </source>
</evidence>
<keyword evidence="5 8" id="KW-0067">ATP-binding</keyword>
<dbReference type="PRINTS" id="PR00987">
    <property type="entry name" value="TRNASYNTHGLU"/>
</dbReference>
<dbReference type="AlphaFoldDB" id="A0A8S0XXG8"/>
<dbReference type="InterPro" id="IPR020752">
    <property type="entry name" value="Glu-tRNA-synth_I_codon-bd_sub1"/>
</dbReference>
<reference evidence="12" key="1">
    <citation type="submission" date="2014-11" db="EMBL/GenBank/DDBJ databases">
        <authorList>
            <person name="Hornung B.V."/>
        </authorList>
    </citation>
    <scope>NUCLEOTIDE SEQUENCE</scope>
    <source>
        <strain evidence="12">INE</strain>
    </source>
</reference>
<dbReference type="HAMAP" id="MF_00022">
    <property type="entry name" value="Glu_tRNA_synth_type1"/>
    <property type="match status" value="1"/>
</dbReference>
<dbReference type="EMBL" id="LR746496">
    <property type="protein sequence ID" value="CAA7601717.1"/>
    <property type="molecule type" value="Genomic_DNA"/>
</dbReference>
<feature type="domain" description="Aminoacyl-tRNA synthetase class I anticodon-binding" evidence="10">
    <location>
        <begin position="336"/>
        <end position="482"/>
    </location>
</feature>
<dbReference type="InterPro" id="IPR001412">
    <property type="entry name" value="aa-tRNA-synth_I_CS"/>
</dbReference>
<comment type="function">
    <text evidence="8">Catalyzes the attachment of glutamate to tRNA(Glu) in a two-step reaction: glutamate is first activated by ATP to form Glu-AMP and then transferred to the acceptor end of tRNA(Glu).</text>
</comment>
<sequence length="496" mass="56226">MEEVRVRFAPSPTGYLHIGGARTALFNWLFARHNRGKLVLRIEDTDSNRMKEDSVAQILGSLRWLGVDWDEGPEKGGDYGPYYQSQRQEFYTAAAKALVEEGKAYYCFCSEEELAAEREVRRREGLPLLYSGKCRSLAASEVRGRLEQGLKPVIRLKVPECDRILVKDMIRGTVSFPRDQFDDFIIVKSNGLPAYNFACVVDDHAMRISHVIRAEEHLPNTPKQQLIYEALAYEIPQFAHLSMILAPDRSKLSKRHGATSVSEFKEMGCLPEAVANYLTLLGWSPAEEQGEIISPAEVVPSFSLEKVSKTAAIYDLQKLFWLNGRYITDCDLEKLALQAVPFLLEEGILSPFEAEQNHGYILSVLRTVRDRVKTLKELAEASRYFFRDIEGYEEKGKEKYFGRPGAADLLAQGRERLAEVEVFTAENTERAYRDLIAELAIKGGQLIHPTRLALTGRTVSPGLFEVMGVLGRERCLDRLEQAVKFTRLYNAEKKET</sequence>
<dbReference type="GO" id="GO:0004818">
    <property type="term" value="F:glutamate-tRNA ligase activity"/>
    <property type="evidence" value="ECO:0007669"/>
    <property type="project" value="UniProtKB-UniRule"/>
</dbReference>
<dbReference type="FunFam" id="3.40.50.620:FF:000045">
    <property type="entry name" value="Glutamate--tRNA ligase, mitochondrial"/>
    <property type="match status" value="1"/>
</dbReference>
<keyword evidence="4 8" id="KW-0547">Nucleotide-binding</keyword>
<feature type="domain" description="Glutamyl/glutaminyl-tRNA synthetase class Ib catalytic" evidence="9">
    <location>
        <begin position="3"/>
        <end position="321"/>
    </location>
</feature>
<feature type="short sequence motif" description="'KMSKS' region" evidence="8">
    <location>
        <begin position="251"/>
        <end position="255"/>
    </location>
</feature>
<feature type="binding site" evidence="8">
    <location>
        <position position="254"/>
    </location>
    <ligand>
        <name>ATP</name>
        <dbReference type="ChEBI" id="CHEBI:30616"/>
    </ligand>
</feature>
<comment type="similarity">
    <text evidence="1 8">Belongs to the class-I aminoacyl-tRNA synthetase family. Glutamate--tRNA ligase type 1 subfamily.</text>
</comment>
<feature type="short sequence motif" description="'HIGH' region" evidence="8">
    <location>
        <begin position="10"/>
        <end position="20"/>
    </location>
</feature>
<comment type="subcellular location">
    <subcellularLocation>
        <location evidence="8">Cytoplasm</location>
    </subcellularLocation>
</comment>
<dbReference type="Gene3D" id="3.40.50.620">
    <property type="entry name" value="HUPs"/>
    <property type="match status" value="1"/>
</dbReference>
<dbReference type="InterPro" id="IPR045462">
    <property type="entry name" value="aa-tRNA-synth_I_cd-bd"/>
</dbReference>
<evidence type="ECO:0000313" key="12">
    <source>
        <dbReference type="EMBL" id="CEJ09064.1"/>
    </source>
</evidence>
<dbReference type="RefSeq" id="WP_240985208.1">
    <property type="nucleotide sequence ID" value="NZ_CDGJ01000110.1"/>
</dbReference>
<dbReference type="Pfam" id="PF19269">
    <property type="entry name" value="Anticodon_2"/>
    <property type="match status" value="1"/>
</dbReference>
<dbReference type="SUPFAM" id="SSF48163">
    <property type="entry name" value="An anticodon-binding domain of class I aminoacyl-tRNA synthetases"/>
    <property type="match status" value="1"/>
</dbReference>
<dbReference type="SUPFAM" id="SSF52374">
    <property type="entry name" value="Nucleotidylyl transferase"/>
    <property type="match status" value="1"/>
</dbReference>
<comment type="subunit">
    <text evidence="8">Monomer.</text>
</comment>
<keyword evidence="6 8" id="KW-0648">Protein biosynthesis</keyword>
<dbReference type="CDD" id="cd00808">
    <property type="entry name" value="GluRS_core"/>
    <property type="match status" value="1"/>
</dbReference>
<dbReference type="Gene3D" id="1.10.8.70">
    <property type="entry name" value="Glutamate-tRNA synthetase, class I, anticodon-binding domain 1"/>
    <property type="match status" value="1"/>
</dbReference>
<dbReference type="InterPro" id="IPR014729">
    <property type="entry name" value="Rossmann-like_a/b/a_fold"/>
</dbReference>
<evidence type="ECO:0000256" key="3">
    <source>
        <dbReference type="ARBA" id="ARBA00022598"/>
    </source>
</evidence>
<evidence type="ECO:0000256" key="4">
    <source>
        <dbReference type="ARBA" id="ARBA00022741"/>
    </source>
</evidence>
<dbReference type="InterPro" id="IPR020751">
    <property type="entry name" value="aa-tRNA-synth_I_codon-bd_sub2"/>
</dbReference>
<evidence type="ECO:0000313" key="11">
    <source>
        <dbReference type="EMBL" id="CAA7601717.1"/>
    </source>
</evidence>
<evidence type="ECO:0000256" key="7">
    <source>
        <dbReference type="ARBA" id="ARBA00023146"/>
    </source>
</evidence>
<dbReference type="GO" id="GO:0006424">
    <property type="term" value="P:glutamyl-tRNA aminoacylation"/>
    <property type="evidence" value="ECO:0007669"/>
    <property type="project" value="UniProtKB-UniRule"/>
</dbReference>
<organism evidence="11">
    <name type="scientific">Acididesulfobacillus acetoxydans</name>
    <dbReference type="NCBI Taxonomy" id="1561005"/>
    <lineage>
        <taxon>Bacteria</taxon>
        <taxon>Bacillati</taxon>
        <taxon>Bacillota</taxon>
        <taxon>Clostridia</taxon>
        <taxon>Eubacteriales</taxon>
        <taxon>Peptococcaceae</taxon>
        <taxon>Acididesulfobacillus</taxon>
    </lineage>
</organism>
<dbReference type="NCBIfam" id="TIGR00464">
    <property type="entry name" value="gltX_bact"/>
    <property type="match status" value="1"/>
</dbReference>
<dbReference type="InterPro" id="IPR020058">
    <property type="entry name" value="Glu/Gln-tRNA-synth_Ib_cat-dom"/>
</dbReference>
<evidence type="ECO:0000259" key="10">
    <source>
        <dbReference type="Pfam" id="PF19269"/>
    </source>
</evidence>
<keyword evidence="13" id="KW-1185">Reference proteome</keyword>
<protein>
    <recommendedName>
        <fullName evidence="8">Glutamate--tRNA ligase</fullName>
        <ecNumber evidence="8">6.1.1.17</ecNumber>
    </recommendedName>
    <alternativeName>
        <fullName evidence="8">Glutamyl-tRNA synthetase</fullName>
        <shortName evidence="8">GluRS</shortName>
    </alternativeName>
</protein>
<dbReference type="EMBL" id="CDGJ01000110">
    <property type="protein sequence ID" value="CEJ09064.1"/>
    <property type="molecule type" value="Genomic_DNA"/>
</dbReference>
<dbReference type="GO" id="GO:0008270">
    <property type="term" value="F:zinc ion binding"/>
    <property type="evidence" value="ECO:0007669"/>
    <property type="project" value="InterPro"/>
</dbReference>
<dbReference type="InterPro" id="IPR008925">
    <property type="entry name" value="aa_tRNA-synth_I_cd-bd_sf"/>
</dbReference>
<comment type="caution">
    <text evidence="8">Lacks conserved residue(s) required for the propagation of feature annotation.</text>
</comment>
<evidence type="ECO:0000256" key="8">
    <source>
        <dbReference type="HAMAP-Rule" id="MF_00022"/>
    </source>
</evidence>
<keyword evidence="2 8" id="KW-0963">Cytoplasm</keyword>
<dbReference type="Pfam" id="PF00749">
    <property type="entry name" value="tRNA-synt_1c"/>
    <property type="match status" value="1"/>
</dbReference>
<comment type="catalytic activity">
    <reaction evidence="8">
        <text>tRNA(Glu) + L-glutamate + ATP = L-glutamyl-tRNA(Glu) + AMP + diphosphate</text>
        <dbReference type="Rhea" id="RHEA:23540"/>
        <dbReference type="Rhea" id="RHEA-COMP:9663"/>
        <dbReference type="Rhea" id="RHEA-COMP:9680"/>
        <dbReference type="ChEBI" id="CHEBI:29985"/>
        <dbReference type="ChEBI" id="CHEBI:30616"/>
        <dbReference type="ChEBI" id="CHEBI:33019"/>
        <dbReference type="ChEBI" id="CHEBI:78442"/>
        <dbReference type="ChEBI" id="CHEBI:78520"/>
        <dbReference type="ChEBI" id="CHEBI:456215"/>
        <dbReference type="EC" id="6.1.1.17"/>
    </reaction>
</comment>
<dbReference type="InterPro" id="IPR004527">
    <property type="entry name" value="Glu-tRNA-ligase_bac/mito"/>
</dbReference>
<dbReference type="PANTHER" id="PTHR43311:SF2">
    <property type="entry name" value="GLUTAMATE--TRNA LIGASE, MITOCHONDRIAL-RELATED"/>
    <property type="match status" value="1"/>
</dbReference>
<dbReference type="GO" id="GO:0005524">
    <property type="term" value="F:ATP binding"/>
    <property type="evidence" value="ECO:0007669"/>
    <property type="project" value="UniProtKB-UniRule"/>
</dbReference>
<dbReference type="GO" id="GO:0000049">
    <property type="term" value="F:tRNA binding"/>
    <property type="evidence" value="ECO:0007669"/>
    <property type="project" value="InterPro"/>
</dbReference>
<dbReference type="KEGG" id="aacx:DEACI_2384"/>
<dbReference type="InterPro" id="IPR000924">
    <property type="entry name" value="Glu/Gln-tRNA-synth"/>
</dbReference>
<dbReference type="PANTHER" id="PTHR43311">
    <property type="entry name" value="GLUTAMATE--TRNA LIGASE"/>
    <property type="match status" value="1"/>
</dbReference>
<dbReference type="Gene3D" id="1.10.10.350">
    <property type="match status" value="1"/>
</dbReference>
<evidence type="ECO:0000256" key="5">
    <source>
        <dbReference type="ARBA" id="ARBA00022840"/>
    </source>
</evidence>
<dbReference type="PROSITE" id="PS00178">
    <property type="entry name" value="AA_TRNA_LIGASE_I"/>
    <property type="match status" value="1"/>
</dbReference>
<reference evidence="11" key="2">
    <citation type="submission" date="2020-01" db="EMBL/GenBank/DDBJ databases">
        <authorList>
            <person name="Hornung B."/>
        </authorList>
    </citation>
    <scope>NUCLEOTIDE SEQUENCE</scope>
    <source>
        <strain evidence="11">PacBioINE</strain>
    </source>
</reference>
<evidence type="ECO:0000256" key="1">
    <source>
        <dbReference type="ARBA" id="ARBA00007894"/>
    </source>
</evidence>
<evidence type="ECO:0000313" key="13">
    <source>
        <dbReference type="Proteomes" id="UP001071230"/>
    </source>
</evidence>
<dbReference type="InterPro" id="IPR033910">
    <property type="entry name" value="GluRS_core"/>
</dbReference>
<keyword evidence="3 8" id="KW-0436">Ligase</keyword>
<dbReference type="InterPro" id="IPR049940">
    <property type="entry name" value="GluQ/Sye"/>
</dbReference>
<evidence type="ECO:0000259" key="9">
    <source>
        <dbReference type="Pfam" id="PF00749"/>
    </source>
</evidence>
<dbReference type="EC" id="6.1.1.17" evidence="8"/>
<dbReference type="Proteomes" id="UP001071230">
    <property type="component" value="Unassembled WGS sequence"/>
</dbReference>